<dbReference type="AlphaFoldDB" id="E5BEZ3"/>
<evidence type="ECO:0000313" key="2">
    <source>
        <dbReference type="Proteomes" id="UP000002975"/>
    </source>
</evidence>
<dbReference type="HOGENOM" id="CLU_2553346_0_0_0"/>
<name>E5BEZ3_9FUSO</name>
<gene>
    <name evidence="1" type="ORF">FSBG_00171</name>
</gene>
<accession>E5BEZ3</accession>
<protein>
    <submittedName>
        <fullName evidence="1">Uncharacterized protein</fullName>
    </submittedName>
</protein>
<dbReference type="Proteomes" id="UP000002975">
    <property type="component" value="Unassembled WGS sequence"/>
</dbReference>
<evidence type="ECO:0000313" key="1">
    <source>
        <dbReference type="EMBL" id="EFS20674.1"/>
    </source>
</evidence>
<reference evidence="1 2" key="1">
    <citation type="submission" date="2009-02" db="EMBL/GenBank/DDBJ databases">
        <title>The Genome Sequence of Fusobacterium sp. 3_1_5R.</title>
        <authorList>
            <consortium name="The Broad Institute Genome Sequencing Platform"/>
            <person name="Ward D."/>
            <person name="Young S.K."/>
            <person name="Kodira C.D."/>
            <person name="Zeng Q."/>
            <person name="Koehrsen M."/>
            <person name="Alvarado L."/>
            <person name="Berlin A."/>
            <person name="Borenstein D."/>
            <person name="Chen Z."/>
            <person name="Engels R."/>
            <person name="Freedman E."/>
            <person name="Gellesch M."/>
            <person name="Goldberg J."/>
            <person name="Griggs A."/>
            <person name="Gujja S."/>
            <person name="Heiman D."/>
            <person name="Hepburn T."/>
            <person name="Howarth C."/>
            <person name="Jen D."/>
            <person name="Larson L."/>
            <person name="Lewis B."/>
            <person name="Mehta T."/>
            <person name="Park D."/>
            <person name="Pearson M."/>
            <person name="Roberts A."/>
            <person name="Saif S."/>
            <person name="Shea T."/>
            <person name="Shenoy N."/>
            <person name="Sisk P."/>
            <person name="Stolte C."/>
            <person name="Sykes S."/>
            <person name="Walk T."/>
            <person name="White J."/>
            <person name="Yandava C."/>
            <person name="Allen-Vercoe E."/>
            <person name="Strauss J."/>
            <person name="Ambrose C."/>
            <person name="Lander E."/>
            <person name="Nusbaum C."/>
            <person name="Galagan J."/>
            <person name="Birren B."/>
        </authorList>
    </citation>
    <scope>NUCLEOTIDE SEQUENCE [LARGE SCALE GENOMIC DNA]</scope>
    <source>
        <strain evidence="1 2">3_1_5R</strain>
    </source>
</reference>
<dbReference type="EMBL" id="GG657971">
    <property type="protein sequence ID" value="EFS20674.1"/>
    <property type="molecule type" value="Genomic_DNA"/>
</dbReference>
<proteinExistence type="predicted"/>
<organism evidence="1 2">
    <name type="scientific">Fusobacterium gonidiaformans 3-1-5R</name>
    <dbReference type="NCBI Taxonomy" id="469605"/>
    <lineage>
        <taxon>Bacteria</taxon>
        <taxon>Fusobacteriati</taxon>
        <taxon>Fusobacteriota</taxon>
        <taxon>Fusobacteriia</taxon>
        <taxon>Fusobacteriales</taxon>
        <taxon>Fusobacteriaceae</taxon>
        <taxon>Fusobacterium</taxon>
    </lineage>
</organism>
<keyword evidence="2" id="KW-1185">Reference proteome</keyword>
<dbReference type="BioCyc" id="FSP469605-HMP:GTSP-173-MONOMER"/>
<sequence>MKLKLRKLRKKREFTAHWKGGYSKCYGYGTFRPLIIRRRGENIKIKNFELMGFITQMYFLKSLKKYYKSEVGRIDDKTYKKQ</sequence>